<dbReference type="SMART" id="SM00324">
    <property type="entry name" value="RhoGAP"/>
    <property type="match status" value="1"/>
</dbReference>
<dbReference type="Proteomes" id="UP001141327">
    <property type="component" value="Unassembled WGS sequence"/>
</dbReference>
<sequence length="396" mass="42778">MKGEKLFFGQSLAAILSRPENNPLPQVLVASFRVILESGFISDDLFRNTSVPGLPNLRAEIDRDGAVHFRSRIDEEFLAIAVVKAFLHDLPEPLIPFARYWDFLAVASLSEERHQVQDLWTLVQALPPQNYQILLFLVRQINEIARRSANGNALRKSGARSLASDILRPPRTACDLTPISERDAAARVFEEIFGAPDRYFPELGTTIEPMPVGPLAPGAAKTDSATPAESPMFSPPPRPPSPLPFTPPQAARSPGIVEAHESPPPPNSSCLSVATTLPAAATPLSMAPYRDCPASTSALSPYQPPSYYFPTQPPPNTPCNMDDCCSPTPLRPWLAENAEPEPVVQVVPTTGATTLGDSRSSTSTTPGPLKDVGLPQQPEVVSGSAGRQCCHHCLIM</sequence>
<feature type="region of interest" description="Disordered" evidence="2">
    <location>
        <begin position="204"/>
        <end position="271"/>
    </location>
</feature>
<feature type="compositionally biased region" description="Polar residues" evidence="2">
    <location>
        <begin position="350"/>
        <end position="366"/>
    </location>
</feature>
<evidence type="ECO:0000256" key="2">
    <source>
        <dbReference type="SAM" id="MobiDB-lite"/>
    </source>
</evidence>
<dbReference type="CDD" id="cd00159">
    <property type="entry name" value="RhoGAP"/>
    <property type="match status" value="1"/>
</dbReference>
<organism evidence="4 5">
    <name type="scientific">Paratrimastix pyriformis</name>
    <dbReference type="NCBI Taxonomy" id="342808"/>
    <lineage>
        <taxon>Eukaryota</taxon>
        <taxon>Metamonada</taxon>
        <taxon>Preaxostyla</taxon>
        <taxon>Paratrimastigidae</taxon>
        <taxon>Paratrimastix</taxon>
    </lineage>
</organism>
<accession>A0ABQ8UNG6</accession>
<dbReference type="PROSITE" id="PS50238">
    <property type="entry name" value="RHOGAP"/>
    <property type="match status" value="1"/>
</dbReference>
<dbReference type="InterPro" id="IPR000198">
    <property type="entry name" value="RhoGAP_dom"/>
</dbReference>
<comment type="caution">
    <text evidence="4">The sequence shown here is derived from an EMBL/GenBank/DDBJ whole genome shotgun (WGS) entry which is preliminary data.</text>
</comment>
<evidence type="ECO:0000259" key="3">
    <source>
        <dbReference type="PROSITE" id="PS50238"/>
    </source>
</evidence>
<evidence type="ECO:0000256" key="1">
    <source>
        <dbReference type="ARBA" id="ARBA00022468"/>
    </source>
</evidence>
<dbReference type="Gene3D" id="1.10.555.10">
    <property type="entry name" value="Rho GTPase activation protein"/>
    <property type="match status" value="1"/>
</dbReference>
<evidence type="ECO:0000313" key="4">
    <source>
        <dbReference type="EMBL" id="KAJ4460012.1"/>
    </source>
</evidence>
<name>A0ABQ8UNG6_9EUKA</name>
<dbReference type="PANTHER" id="PTHR46075:SF2">
    <property type="entry name" value="RHO GTPASE ACTIVATING PROTEIN AT 5A, ISOFORM A"/>
    <property type="match status" value="1"/>
</dbReference>
<proteinExistence type="predicted"/>
<dbReference type="EMBL" id="JAPMOS010000015">
    <property type="protein sequence ID" value="KAJ4460012.1"/>
    <property type="molecule type" value="Genomic_DNA"/>
</dbReference>
<feature type="domain" description="Rho-GAP" evidence="3">
    <location>
        <begin position="10"/>
        <end position="200"/>
    </location>
</feature>
<dbReference type="InterPro" id="IPR051854">
    <property type="entry name" value="Rho-type_GAP"/>
</dbReference>
<dbReference type="SUPFAM" id="SSF48350">
    <property type="entry name" value="GTPase activation domain, GAP"/>
    <property type="match status" value="1"/>
</dbReference>
<evidence type="ECO:0000313" key="5">
    <source>
        <dbReference type="Proteomes" id="UP001141327"/>
    </source>
</evidence>
<dbReference type="InterPro" id="IPR008936">
    <property type="entry name" value="Rho_GTPase_activation_prot"/>
</dbReference>
<dbReference type="PANTHER" id="PTHR46075">
    <property type="entry name" value="CHIMERIN FAMILY MEMBER"/>
    <property type="match status" value="1"/>
</dbReference>
<feature type="region of interest" description="Disordered" evidence="2">
    <location>
        <begin position="350"/>
        <end position="379"/>
    </location>
</feature>
<protein>
    <recommendedName>
        <fullName evidence="3">Rho-GAP domain-containing protein</fullName>
    </recommendedName>
</protein>
<dbReference type="Pfam" id="PF00620">
    <property type="entry name" value="RhoGAP"/>
    <property type="match status" value="1"/>
</dbReference>
<keyword evidence="5" id="KW-1185">Reference proteome</keyword>
<keyword evidence="1" id="KW-0343">GTPase activation</keyword>
<feature type="compositionally biased region" description="Pro residues" evidence="2">
    <location>
        <begin position="233"/>
        <end position="247"/>
    </location>
</feature>
<reference evidence="4" key="1">
    <citation type="journal article" date="2022" name="bioRxiv">
        <title>Genomics of Preaxostyla Flagellates Illuminates Evolutionary Transitions and the Path Towards Mitochondrial Loss.</title>
        <authorList>
            <person name="Novak L.V.F."/>
            <person name="Treitli S.C."/>
            <person name="Pyrih J."/>
            <person name="Halakuc P."/>
            <person name="Pipaliya S.V."/>
            <person name="Vacek V."/>
            <person name="Brzon O."/>
            <person name="Soukal P."/>
            <person name="Eme L."/>
            <person name="Dacks J.B."/>
            <person name="Karnkowska A."/>
            <person name="Elias M."/>
            <person name="Hampl V."/>
        </authorList>
    </citation>
    <scope>NUCLEOTIDE SEQUENCE</scope>
    <source>
        <strain evidence="4">RCP-MX</strain>
    </source>
</reference>
<gene>
    <name evidence="4" type="ORF">PAPYR_3722</name>
</gene>